<evidence type="ECO:0000313" key="1">
    <source>
        <dbReference type="EMBL" id="KAK6940221.1"/>
    </source>
</evidence>
<protein>
    <submittedName>
        <fullName evidence="1">Uncharacterized protein</fullName>
    </submittedName>
</protein>
<dbReference type="EMBL" id="JBAMMX010000005">
    <property type="protein sequence ID" value="KAK6940221.1"/>
    <property type="molecule type" value="Genomic_DNA"/>
</dbReference>
<sequence length="284" mass="32135">MSQKDHGHGASQVWASPYELSVTSYWRWKIGDGKSIKLWENNGGLGIGSLEAKSNVLLGKWWMRVKEKGHDLWKIWYLCKKSCELLHELESKFLNRNVTILWKIPVPAKVSVHCWRIFSEASPTLALSENMEELFERVWTNRNAAESGSGAETVDLVVKAKVGSFYGKRLSSRFVVGPFVALARWLFQCISLKLLILQPAKLIQLKNTSKLSPLTTMNFGSWVLCIMTVLSKIFKEYCSLATHDQRRYQLLLKSSAVPCEFIVLLCIKEVSSLDLPGISPGQEA</sequence>
<name>A0AAN8W1Y7_9MAGN</name>
<comment type="caution">
    <text evidence="1">The sequence shown here is derived from an EMBL/GenBank/DDBJ whole genome shotgun (WGS) entry which is preliminary data.</text>
</comment>
<proteinExistence type="predicted"/>
<dbReference type="Proteomes" id="UP001370490">
    <property type="component" value="Unassembled WGS sequence"/>
</dbReference>
<reference evidence="1 2" key="1">
    <citation type="submission" date="2023-12" db="EMBL/GenBank/DDBJ databases">
        <title>A high-quality genome assembly for Dillenia turbinata (Dilleniales).</title>
        <authorList>
            <person name="Chanderbali A."/>
        </authorList>
    </citation>
    <scope>NUCLEOTIDE SEQUENCE [LARGE SCALE GENOMIC DNA]</scope>
    <source>
        <strain evidence="1">LSX21</strain>
        <tissue evidence="1">Leaf</tissue>
    </source>
</reference>
<evidence type="ECO:0000313" key="2">
    <source>
        <dbReference type="Proteomes" id="UP001370490"/>
    </source>
</evidence>
<dbReference type="AlphaFoldDB" id="A0AAN8W1Y7"/>
<keyword evidence="2" id="KW-1185">Reference proteome</keyword>
<gene>
    <name evidence="1" type="ORF">RJ641_029752</name>
</gene>
<organism evidence="1 2">
    <name type="scientific">Dillenia turbinata</name>
    <dbReference type="NCBI Taxonomy" id="194707"/>
    <lineage>
        <taxon>Eukaryota</taxon>
        <taxon>Viridiplantae</taxon>
        <taxon>Streptophyta</taxon>
        <taxon>Embryophyta</taxon>
        <taxon>Tracheophyta</taxon>
        <taxon>Spermatophyta</taxon>
        <taxon>Magnoliopsida</taxon>
        <taxon>eudicotyledons</taxon>
        <taxon>Gunneridae</taxon>
        <taxon>Pentapetalae</taxon>
        <taxon>Dilleniales</taxon>
        <taxon>Dilleniaceae</taxon>
        <taxon>Dillenia</taxon>
    </lineage>
</organism>
<accession>A0AAN8W1Y7</accession>